<organism evidence="2 3">
    <name type="scientific">Biomphalaria pfeifferi</name>
    <name type="common">Bloodfluke planorb</name>
    <name type="synonym">Freshwater snail</name>
    <dbReference type="NCBI Taxonomy" id="112525"/>
    <lineage>
        <taxon>Eukaryota</taxon>
        <taxon>Metazoa</taxon>
        <taxon>Spiralia</taxon>
        <taxon>Lophotrochozoa</taxon>
        <taxon>Mollusca</taxon>
        <taxon>Gastropoda</taxon>
        <taxon>Heterobranchia</taxon>
        <taxon>Euthyneura</taxon>
        <taxon>Panpulmonata</taxon>
        <taxon>Hygrophila</taxon>
        <taxon>Lymnaeoidea</taxon>
        <taxon>Planorbidae</taxon>
        <taxon>Biomphalaria</taxon>
    </lineage>
</organism>
<evidence type="ECO:0000313" key="2">
    <source>
        <dbReference type="EMBL" id="KAK0066744.1"/>
    </source>
</evidence>
<keyword evidence="3" id="KW-1185">Reference proteome</keyword>
<dbReference type="Proteomes" id="UP001233172">
    <property type="component" value="Unassembled WGS sequence"/>
</dbReference>
<comment type="caution">
    <text evidence="2">The sequence shown here is derived from an EMBL/GenBank/DDBJ whole genome shotgun (WGS) entry which is preliminary data.</text>
</comment>
<gene>
    <name evidence="2" type="ORF">Bpfe_003479</name>
</gene>
<dbReference type="AlphaFoldDB" id="A0AAD8C719"/>
<evidence type="ECO:0000256" key="1">
    <source>
        <dbReference type="SAM" id="MobiDB-lite"/>
    </source>
</evidence>
<sequence>MQKLYYCLIIVLLTFVSFYEVSSIVTVRLLVKSSNEDYYQCTENLLGDDTHHIFGEIDFSEQNLNVMDSFILMLSGESLESLKSYILRAPREDCIDNVTPLRCSLSSNKAEVLIIEVPKGLSTHFLLLKVVMYVNDVEESYFSQITQLPKIFDFSDIKLNCNNKILGGYVDTVHLPNHEMRIDICCQEAPKPCYVVLSSADVFISSRHCVTYLRNSKEKDFSIGYSVCGHLRLNQFKLMFTNGDSKSSSPTNCQPGNHFHDADILLNNKKLGVDINTLYLPSNEVKLNVCCQAAPYPCNLVLSSKGILITSKSCATYLRNAKENVFFITYSVCGNVRLNLFKLDFMNHNKANNSESKETSPSSTTIIHVTNPPDKSTEVEYIQSGNRTNG</sequence>
<evidence type="ECO:0000313" key="3">
    <source>
        <dbReference type="Proteomes" id="UP001233172"/>
    </source>
</evidence>
<proteinExistence type="predicted"/>
<dbReference type="EMBL" id="JASAOG010000009">
    <property type="protein sequence ID" value="KAK0066744.1"/>
    <property type="molecule type" value="Genomic_DNA"/>
</dbReference>
<protein>
    <submittedName>
        <fullName evidence="2">Uncharacterized protein</fullName>
    </submittedName>
</protein>
<name>A0AAD8C719_BIOPF</name>
<accession>A0AAD8C719</accession>
<reference evidence="2" key="2">
    <citation type="submission" date="2023-04" db="EMBL/GenBank/DDBJ databases">
        <authorList>
            <person name="Bu L."/>
            <person name="Lu L."/>
            <person name="Laidemitt M.R."/>
            <person name="Zhang S.M."/>
            <person name="Mutuku M."/>
            <person name="Mkoji G."/>
            <person name="Steinauer M."/>
            <person name="Loker E.S."/>
        </authorList>
    </citation>
    <scope>NUCLEOTIDE SEQUENCE</scope>
    <source>
        <strain evidence="2">KasaAsao</strain>
        <tissue evidence="2">Whole Snail</tissue>
    </source>
</reference>
<feature type="region of interest" description="Disordered" evidence="1">
    <location>
        <begin position="352"/>
        <end position="390"/>
    </location>
</feature>
<reference evidence="2" key="1">
    <citation type="journal article" date="2023" name="PLoS Negl. Trop. Dis.">
        <title>A genome sequence for Biomphalaria pfeifferi, the major vector snail for the human-infecting parasite Schistosoma mansoni.</title>
        <authorList>
            <person name="Bu L."/>
            <person name="Lu L."/>
            <person name="Laidemitt M.R."/>
            <person name="Zhang S.M."/>
            <person name="Mutuku M."/>
            <person name="Mkoji G."/>
            <person name="Steinauer M."/>
            <person name="Loker E.S."/>
        </authorList>
    </citation>
    <scope>NUCLEOTIDE SEQUENCE</scope>
    <source>
        <strain evidence="2">KasaAsao</strain>
    </source>
</reference>